<dbReference type="KEGG" id="ncb:C0V82_17750"/>
<feature type="chain" id="PRO_5014992182" description="OmpA-like domain-containing protein" evidence="1">
    <location>
        <begin position="21"/>
        <end position="256"/>
    </location>
</feature>
<organism evidence="2 3">
    <name type="scientific">Niveispirillum cyanobacteriorum</name>
    <dbReference type="NCBI Taxonomy" id="1612173"/>
    <lineage>
        <taxon>Bacteria</taxon>
        <taxon>Pseudomonadati</taxon>
        <taxon>Pseudomonadota</taxon>
        <taxon>Alphaproteobacteria</taxon>
        <taxon>Rhodospirillales</taxon>
        <taxon>Azospirillaceae</taxon>
        <taxon>Niveispirillum</taxon>
    </lineage>
</organism>
<evidence type="ECO:0000256" key="1">
    <source>
        <dbReference type="SAM" id="SignalP"/>
    </source>
</evidence>
<keyword evidence="1" id="KW-0732">Signal</keyword>
<dbReference type="EMBL" id="CP025612">
    <property type="protein sequence ID" value="AUN32241.1"/>
    <property type="molecule type" value="Genomic_DNA"/>
</dbReference>
<keyword evidence="3" id="KW-1185">Reference proteome</keyword>
<gene>
    <name evidence="2" type="ORF">C0V82_17750</name>
</gene>
<protein>
    <recommendedName>
        <fullName evidence="4">OmpA-like domain-containing protein</fullName>
    </recommendedName>
</protein>
<accession>A0A2K9NGK8</accession>
<dbReference type="InterPro" id="IPR036737">
    <property type="entry name" value="OmpA-like_sf"/>
</dbReference>
<dbReference type="AlphaFoldDB" id="A0A2K9NGK8"/>
<dbReference type="OrthoDB" id="9814546at2"/>
<evidence type="ECO:0000313" key="3">
    <source>
        <dbReference type="Proteomes" id="UP000234752"/>
    </source>
</evidence>
<evidence type="ECO:0008006" key="4">
    <source>
        <dbReference type="Google" id="ProtNLM"/>
    </source>
</evidence>
<name>A0A2K9NGK8_9PROT</name>
<dbReference type="Gene3D" id="3.30.1330.60">
    <property type="entry name" value="OmpA-like domain"/>
    <property type="match status" value="1"/>
</dbReference>
<reference evidence="2 3" key="1">
    <citation type="submission" date="2017-12" db="EMBL/GenBank/DDBJ databases">
        <title>Genomes of bacteria within cyanobacterial aggregates.</title>
        <authorList>
            <person name="Cai H."/>
        </authorList>
    </citation>
    <scope>NUCLEOTIDE SEQUENCE [LARGE SCALE GENOMIC DNA]</scope>
    <source>
        <strain evidence="2 3">TH16</strain>
    </source>
</reference>
<dbReference type="Proteomes" id="UP000234752">
    <property type="component" value="Chromosome eg_2"/>
</dbReference>
<dbReference type="RefSeq" id="WP_102113785.1">
    <property type="nucleotide sequence ID" value="NZ_BMGN01000006.1"/>
</dbReference>
<dbReference type="SUPFAM" id="SSF103088">
    <property type="entry name" value="OmpA-like"/>
    <property type="match status" value="1"/>
</dbReference>
<proteinExistence type="predicted"/>
<sequence length="256" mass="28139">MRRIMMALLALLSFNSVAQAADAVRFISCPVYRDTDAGRKSGCWLAEERETGRRFDITQSATKPDWSMAVLVEGRIADKQDNACGSVVLEPVRVSILPAQACTRVLIPAEGFPGRRFVLPARNIRPLYAPEPAPPPPYTAQLFPIPFDFGRDFVVYQQSDWMLVRAATYAKASGGNVVITGYAETEPVHVSGQSLAEPAALGKTRAEMARLWLVSLGVPANKVRVEWKQNPAPLADPAFDGLTETSRRRVDIQVMP</sequence>
<evidence type="ECO:0000313" key="2">
    <source>
        <dbReference type="EMBL" id="AUN32241.1"/>
    </source>
</evidence>
<feature type="signal peptide" evidence="1">
    <location>
        <begin position="1"/>
        <end position="20"/>
    </location>
</feature>